<gene>
    <name evidence="1" type="ORF">NDES1114_LOCUS15402</name>
</gene>
<evidence type="ECO:0000313" key="1">
    <source>
        <dbReference type="EMBL" id="CAD9117278.1"/>
    </source>
</evidence>
<accession>A0A7S1LYM0</accession>
<dbReference type="AlphaFoldDB" id="A0A7S1LYM0"/>
<protein>
    <submittedName>
        <fullName evidence="1">Uncharacterized protein</fullName>
    </submittedName>
</protein>
<proteinExistence type="predicted"/>
<organism evidence="1">
    <name type="scientific">Neobodo designis</name>
    <name type="common">Flagellated protozoan</name>
    <name type="synonym">Bodo designis</name>
    <dbReference type="NCBI Taxonomy" id="312471"/>
    <lineage>
        <taxon>Eukaryota</taxon>
        <taxon>Discoba</taxon>
        <taxon>Euglenozoa</taxon>
        <taxon>Kinetoplastea</taxon>
        <taxon>Metakinetoplastina</taxon>
        <taxon>Neobodonida</taxon>
        <taxon>Neobodo</taxon>
    </lineage>
</organism>
<sequence>MLRGRTALLLAQANWFKNQEKRSPEYDNYGSPLSYEDVAERMGLPEEYVRDMCTPKLMKGKRYPAMNGRSSKPNELSSQFERVFPMFQRPRSVMTLKNLKKKDVTSD</sequence>
<name>A0A7S1LYM0_NEODS</name>
<reference evidence="1" key="1">
    <citation type="submission" date="2021-01" db="EMBL/GenBank/DDBJ databases">
        <authorList>
            <person name="Corre E."/>
            <person name="Pelletier E."/>
            <person name="Niang G."/>
            <person name="Scheremetjew M."/>
            <person name="Finn R."/>
            <person name="Kale V."/>
            <person name="Holt S."/>
            <person name="Cochrane G."/>
            <person name="Meng A."/>
            <person name="Brown T."/>
            <person name="Cohen L."/>
        </authorList>
    </citation>
    <scope>NUCLEOTIDE SEQUENCE</scope>
    <source>
        <strain evidence="1">CCAP 1951/1</strain>
    </source>
</reference>
<dbReference type="EMBL" id="HBGF01023318">
    <property type="protein sequence ID" value="CAD9117278.1"/>
    <property type="molecule type" value="Transcribed_RNA"/>
</dbReference>